<sequence length="346" mass="42615">MPIQPGQQDSSLDWEHLYGLFKQIAAAQLKTERLMEEQSRKWDRKFEQFRKETERRRKEFEKEQHRWREETEQRQKEAEQRRKEFEKEQRGWKEEAEQRQKEAEQRRKEFEKEQHRWREETEQRQKEAEQRRKEFEKEQRGWKEEAEQRQKEAEQRRKEFEKEQCRWKEEAEQRQKEAEQRRKEAEEEDRKRKLEEEQRERRYENRFKKLENFFTSQWGRLVESLVEGDLVPVLNARGIDVNHTTTRMGGREFEFDILAINGQEMVIVEVKTTLRPKDVKRFLKQLDKAKTYMPQFANHIIYGAMAWLKADSEAEKMAEKRGLFVIRATGKSASILNDKKFAPRSW</sequence>
<evidence type="ECO:0000256" key="1">
    <source>
        <dbReference type="SAM" id="MobiDB-lite"/>
    </source>
</evidence>
<dbReference type="Pfam" id="PF26618">
    <property type="entry name" value="DUF8196"/>
    <property type="match status" value="1"/>
</dbReference>
<protein>
    <recommendedName>
        <fullName evidence="2">DUF8196 domain-containing protein</fullName>
    </recommendedName>
</protein>
<reference evidence="3" key="1">
    <citation type="submission" date="2019-02" db="EMBL/GenBank/DDBJ databases">
        <authorList>
            <person name="Gruber-Vodicka R. H."/>
            <person name="Seah K. B. B."/>
        </authorList>
    </citation>
    <scope>NUCLEOTIDE SEQUENCE</scope>
    <source>
        <strain evidence="4">BECK_BZ198</strain>
        <strain evidence="3">BECK_BZ199</strain>
    </source>
</reference>
<dbReference type="EMBL" id="CAADGH010000040">
    <property type="protein sequence ID" value="VFK76057.1"/>
    <property type="molecule type" value="Genomic_DNA"/>
</dbReference>
<feature type="region of interest" description="Disordered" evidence="1">
    <location>
        <begin position="171"/>
        <end position="195"/>
    </location>
</feature>
<dbReference type="SUPFAM" id="SSF52980">
    <property type="entry name" value="Restriction endonuclease-like"/>
    <property type="match status" value="1"/>
</dbReference>
<evidence type="ECO:0000259" key="2">
    <source>
        <dbReference type="Pfam" id="PF26618"/>
    </source>
</evidence>
<evidence type="ECO:0000313" key="3">
    <source>
        <dbReference type="EMBL" id="VFK33102.1"/>
    </source>
</evidence>
<feature type="domain" description="DUF8196" evidence="2">
    <location>
        <begin position="234"/>
        <end position="330"/>
    </location>
</feature>
<accession>A0A450XV05</accession>
<dbReference type="AlphaFoldDB" id="A0A450XV05"/>
<proteinExistence type="predicted"/>
<dbReference type="InterPro" id="IPR058509">
    <property type="entry name" value="DUF8196"/>
</dbReference>
<name>A0A450XV05_9GAMM</name>
<dbReference type="EMBL" id="CAADFQ010000040">
    <property type="protein sequence ID" value="VFK33102.1"/>
    <property type="molecule type" value="Genomic_DNA"/>
</dbReference>
<organism evidence="3">
    <name type="scientific">Candidatus Kentrum sp. MB</name>
    <dbReference type="NCBI Taxonomy" id="2138164"/>
    <lineage>
        <taxon>Bacteria</taxon>
        <taxon>Pseudomonadati</taxon>
        <taxon>Pseudomonadota</taxon>
        <taxon>Gammaproteobacteria</taxon>
        <taxon>Candidatus Kentrum</taxon>
    </lineage>
</organism>
<dbReference type="InterPro" id="IPR011335">
    <property type="entry name" value="Restrct_endonuc-II-like"/>
</dbReference>
<gene>
    <name evidence="4" type="ORF">BECKMB1821H_GA0114242_104011</name>
    <name evidence="3" type="ORF">BECKMB1821I_GA0114274_104011</name>
</gene>
<feature type="region of interest" description="Disordered" evidence="1">
    <location>
        <begin position="58"/>
        <end position="138"/>
    </location>
</feature>
<evidence type="ECO:0000313" key="4">
    <source>
        <dbReference type="EMBL" id="VFK76057.1"/>
    </source>
</evidence>